<dbReference type="EMBL" id="JANBPK010001731">
    <property type="protein sequence ID" value="KAJ2920882.1"/>
    <property type="molecule type" value="Genomic_DNA"/>
</dbReference>
<evidence type="ECO:0000313" key="3">
    <source>
        <dbReference type="EMBL" id="KAJ2920882.1"/>
    </source>
</evidence>
<dbReference type="Pfam" id="PF01926">
    <property type="entry name" value="MMR_HSR1"/>
    <property type="match status" value="1"/>
</dbReference>
<dbReference type="InterPro" id="IPR027417">
    <property type="entry name" value="P-loop_NTPase"/>
</dbReference>
<feature type="domain" description="G" evidence="2">
    <location>
        <begin position="30"/>
        <end position="91"/>
    </location>
</feature>
<gene>
    <name evidence="3" type="ORF">H1R20_g16212</name>
</gene>
<dbReference type="AlphaFoldDB" id="A0A9W8IR19"/>
<evidence type="ECO:0000259" key="2">
    <source>
        <dbReference type="Pfam" id="PF01926"/>
    </source>
</evidence>
<proteinExistence type="predicted"/>
<accession>A0A9W8IR19</accession>
<organism evidence="3 4">
    <name type="scientific">Candolleomyces eurysporus</name>
    <dbReference type="NCBI Taxonomy" id="2828524"/>
    <lineage>
        <taxon>Eukaryota</taxon>
        <taxon>Fungi</taxon>
        <taxon>Dikarya</taxon>
        <taxon>Basidiomycota</taxon>
        <taxon>Agaricomycotina</taxon>
        <taxon>Agaricomycetes</taxon>
        <taxon>Agaricomycetidae</taxon>
        <taxon>Agaricales</taxon>
        <taxon>Agaricineae</taxon>
        <taxon>Psathyrellaceae</taxon>
        <taxon>Candolleomyces</taxon>
    </lineage>
</organism>
<reference evidence="3" key="1">
    <citation type="submission" date="2022-06" db="EMBL/GenBank/DDBJ databases">
        <title>Genome Sequence of Candolleomyces eurysporus.</title>
        <authorList>
            <person name="Buettner E."/>
        </authorList>
    </citation>
    <scope>NUCLEOTIDE SEQUENCE</scope>
    <source>
        <strain evidence="3">VTCC 930004</strain>
    </source>
</reference>
<dbReference type="SUPFAM" id="SSF52540">
    <property type="entry name" value="P-loop containing nucleoside triphosphate hydrolases"/>
    <property type="match status" value="1"/>
</dbReference>
<dbReference type="InterPro" id="IPR006073">
    <property type="entry name" value="GTP-bd"/>
</dbReference>
<evidence type="ECO:0000313" key="4">
    <source>
        <dbReference type="Proteomes" id="UP001140091"/>
    </source>
</evidence>
<comment type="caution">
    <text evidence="3">The sequence shown here is derived from an EMBL/GenBank/DDBJ whole genome shotgun (WGS) entry which is preliminary data.</text>
</comment>
<dbReference type="Gene3D" id="3.40.50.300">
    <property type="entry name" value="P-loop containing nucleotide triphosphate hydrolases"/>
    <property type="match status" value="1"/>
</dbReference>
<feature type="non-terminal residue" evidence="3">
    <location>
        <position position="337"/>
    </location>
</feature>
<dbReference type="GO" id="GO:0005525">
    <property type="term" value="F:GTP binding"/>
    <property type="evidence" value="ECO:0007669"/>
    <property type="project" value="InterPro"/>
</dbReference>
<keyword evidence="4" id="KW-1185">Reference proteome</keyword>
<dbReference type="OrthoDB" id="8954335at2759"/>
<feature type="region of interest" description="Disordered" evidence="1">
    <location>
        <begin position="1"/>
        <end position="21"/>
    </location>
</feature>
<name>A0A9W8IR19_9AGAR</name>
<protein>
    <recommendedName>
        <fullName evidence="2">G domain-containing protein</fullName>
    </recommendedName>
</protein>
<sequence length="337" mass="37926">MLASKKIDKLRGPDDTSVKEDDAHEDDMVILVMGPTGVGKSTFINNLANEDVAKVSDGYSTCTTSVRHYFVEIPQEFIDKPGRLVLVDTPAFNDSTMSPAESLRSIAWWLASSAKKWHVGGIIYMQSAYPHRVGRSDIPDLQVFRAIWGTYCASRIILATTQWGFCQCDHHDELESVLSERFWGETHQVGVKGFQSPSASSRPATMRLENSPGSAWEVVRALLELRIDNDVVLSLQREIVDDRTSLKRTRAAKALRIAESGLELPLTNFGISPSFKHRFTKRIPGKSEELLTFIRRFFVLREKPYPVPKQKRSRSMTAGTFANHPGDYDVRIPEHSC</sequence>
<dbReference type="Proteomes" id="UP001140091">
    <property type="component" value="Unassembled WGS sequence"/>
</dbReference>
<evidence type="ECO:0000256" key="1">
    <source>
        <dbReference type="SAM" id="MobiDB-lite"/>
    </source>
</evidence>